<evidence type="ECO:0000259" key="16">
    <source>
        <dbReference type="Pfam" id="PF02823"/>
    </source>
</evidence>
<keyword evidence="6 12" id="KW-0406">Ion transport</keyword>
<keyword evidence="9 12" id="KW-0066">ATP synthesis</keyword>
<evidence type="ECO:0000256" key="14">
    <source>
        <dbReference type="SAM" id="Coils"/>
    </source>
</evidence>
<dbReference type="PANTHER" id="PTHR13822">
    <property type="entry name" value="ATP SYNTHASE DELTA/EPSILON CHAIN"/>
    <property type="match status" value="1"/>
</dbReference>
<proteinExistence type="inferred from homology"/>
<keyword evidence="12" id="KW-1003">Cell membrane</keyword>
<evidence type="ECO:0000256" key="12">
    <source>
        <dbReference type="HAMAP-Rule" id="MF_00530"/>
    </source>
</evidence>
<evidence type="ECO:0000256" key="11">
    <source>
        <dbReference type="ARBA" id="ARBA00031795"/>
    </source>
</evidence>
<dbReference type="InterPro" id="IPR036771">
    <property type="entry name" value="ATPsynth_dsu/esu_N"/>
</dbReference>
<protein>
    <recommendedName>
        <fullName evidence="4 12">ATP synthase epsilon chain</fullName>
    </recommendedName>
    <alternativeName>
        <fullName evidence="11 12">ATP synthase F1 sector epsilon subunit</fullName>
    </alternativeName>
    <alternativeName>
        <fullName evidence="10 12">F-ATPase epsilon subunit</fullName>
    </alternativeName>
</protein>
<feature type="domain" description="ATP synthase F1 complex delta/epsilon subunit N-terminal" evidence="16">
    <location>
        <begin position="6"/>
        <end position="86"/>
    </location>
</feature>
<dbReference type="Gene3D" id="2.60.15.10">
    <property type="entry name" value="F0F1 ATP synthase delta/epsilon subunit, N-terminal"/>
    <property type="match status" value="1"/>
</dbReference>
<dbReference type="InterPro" id="IPR020546">
    <property type="entry name" value="ATP_synth_F1_dsu/esu_N"/>
</dbReference>
<dbReference type="InterPro" id="IPR001469">
    <property type="entry name" value="ATP_synth_F1_dsu/esu"/>
</dbReference>
<organism evidence="18 19">
    <name type="scientific">Limosilactobacillus fastidiosus</name>
    <dbReference type="NCBI Taxonomy" id="2759855"/>
    <lineage>
        <taxon>Bacteria</taxon>
        <taxon>Bacillati</taxon>
        <taxon>Bacillota</taxon>
        <taxon>Bacilli</taxon>
        <taxon>Lactobacillales</taxon>
        <taxon>Lactobacillaceae</taxon>
        <taxon>Limosilactobacillus</taxon>
    </lineage>
</organism>
<dbReference type="CDD" id="cd12152">
    <property type="entry name" value="F1-ATPase_delta"/>
    <property type="match status" value="1"/>
</dbReference>
<accession>A0A7W3TYR1</accession>
<evidence type="ECO:0000256" key="3">
    <source>
        <dbReference type="ARBA" id="ARBA00005712"/>
    </source>
</evidence>
<evidence type="ECO:0000256" key="5">
    <source>
        <dbReference type="ARBA" id="ARBA00022448"/>
    </source>
</evidence>
<dbReference type="EMBL" id="JACIUZ010000031">
    <property type="protein sequence ID" value="MBB1063027.1"/>
    <property type="molecule type" value="Genomic_DNA"/>
</dbReference>
<keyword evidence="14" id="KW-0175">Coiled coil</keyword>
<dbReference type="GO" id="GO:0045259">
    <property type="term" value="C:proton-transporting ATP synthase complex"/>
    <property type="evidence" value="ECO:0007669"/>
    <property type="project" value="UniProtKB-KW"/>
</dbReference>
<dbReference type="HAMAP" id="MF_00530">
    <property type="entry name" value="ATP_synth_epsil_bac"/>
    <property type="match status" value="1"/>
</dbReference>
<comment type="subunit">
    <text evidence="12 13">F-type ATPases have 2 components, CF(1) - the catalytic core - and CF(0) - the membrane proton channel. CF(1) has five subunits: alpha(3), beta(3), gamma(1), delta(1), epsilon(1). CF(0) has three main subunits: a, b and c.</text>
</comment>
<dbReference type="Gene3D" id="1.20.5.440">
    <property type="entry name" value="ATP synthase delta/epsilon subunit, C-terminal domain"/>
    <property type="match status" value="1"/>
</dbReference>
<keyword evidence="7 12" id="KW-0472">Membrane</keyword>
<feature type="coiled-coil region" evidence="14">
    <location>
        <begin position="94"/>
        <end position="124"/>
    </location>
</feature>
<reference evidence="19 20" key="1">
    <citation type="submission" date="2020-07" db="EMBL/GenBank/DDBJ databases">
        <title>Description of Limosilactobacillus balticus sp. nov., Limosilactobacillus agrestis sp. nov., Limosilactobacillus albertensis sp. nov., Limosilactobacillus rudii sp. nov., Limosilactobacillus fastidiosus sp. nov., five novel Limosilactobacillus species isolated from the vertebrate gastrointestinal tract, and proposal of 6 subspecies of Limosilactobacillus reuteri adapted to the gastrointestinal tract of specific vertebrate hosts.</title>
        <authorList>
            <person name="Li F."/>
            <person name="Cheng C."/>
            <person name="Zheng J."/>
            <person name="Quevedo R.M."/>
            <person name="Li J."/>
            <person name="Roos S."/>
            <person name="Gaenzle M.G."/>
            <person name="Walter J."/>
        </authorList>
    </citation>
    <scope>NUCLEOTIDE SEQUENCE [LARGE SCALE GENOMIC DNA]</scope>
    <source>
        <strain evidence="18 19">WF-MA3-C</strain>
        <strain evidence="17 20">WF-MO7-1</strain>
    </source>
</reference>
<evidence type="ECO:0000256" key="4">
    <source>
        <dbReference type="ARBA" id="ARBA00014480"/>
    </source>
</evidence>
<feature type="domain" description="ATP synthase epsilon subunit C-terminal" evidence="15">
    <location>
        <begin position="90"/>
        <end position="138"/>
    </location>
</feature>
<keyword evidence="5 12" id="KW-0813">Transport</keyword>
<evidence type="ECO:0000313" key="20">
    <source>
        <dbReference type="Proteomes" id="UP000544052"/>
    </source>
</evidence>
<dbReference type="Pfam" id="PF00401">
    <property type="entry name" value="ATP-synt_DE"/>
    <property type="match status" value="1"/>
</dbReference>
<name>A0A7W3TYR1_9LACO</name>
<comment type="function">
    <text evidence="1 12">Produces ATP from ADP in the presence of a proton gradient across the membrane.</text>
</comment>
<dbReference type="Proteomes" id="UP000518255">
    <property type="component" value="Unassembled WGS sequence"/>
</dbReference>
<evidence type="ECO:0000256" key="10">
    <source>
        <dbReference type="ARBA" id="ARBA00030215"/>
    </source>
</evidence>
<evidence type="ECO:0000256" key="1">
    <source>
        <dbReference type="ARBA" id="ARBA00003543"/>
    </source>
</evidence>
<comment type="similarity">
    <text evidence="3 12 13">Belongs to the ATPase epsilon chain family.</text>
</comment>
<evidence type="ECO:0000256" key="2">
    <source>
        <dbReference type="ARBA" id="ARBA00004184"/>
    </source>
</evidence>
<evidence type="ECO:0000256" key="8">
    <source>
        <dbReference type="ARBA" id="ARBA00023196"/>
    </source>
</evidence>
<comment type="subcellular location">
    <subcellularLocation>
        <location evidence="12">Cell membrane</location>
        <topology evidence="12">Peripheral membrane protein</topology>
    </subcellularLocation>
    <subcellularLocation>
        <location evidence="2">Endomembrane system</location>
        <topology evidence="2">Peripheral membrane protein</topology>
    </subcellularLocation>
</comment>
<gene>
    <name evidence="12" type="primary">atpC</name>
    <name evidence="18" type="ORF">H5R63_02920</name>
    <name evidence="17" type="ORF">H5R64_04415</name>
</gene>
<evidence type="ECO:0000259" key="15">
    <source>
        <dbReference type="Pfam" id="PF00401"/>
    </source>
</evidence>
<evidence type="ECO:0000256" key="9">
    <source>
        <dbReference type="ARBA" id="ARBA00023310"/>
    </source>
</evidence>
<dbReference type="GO" id="GO:0005886">
    <property type="term" value="C:plasma membrane"/>
    <property type="evidence" value="ECO:0007669"/>
    <property type="project" value="UniProtKB-SubCell"/>
</dbReference>
<keyword evidence="8 12" id="KW-0139">CF(1)</keyword>
<dbReference type="Proteomes" id="UP000544052">
    <property type="component" value="Unassembled WGS sequence"/>
</dbReference>
<keyword evidence="20" id="KW-1185">Reference proteome</keyword>
<dbReference type="GO" id="GO:0046933">
    <property type="term" value="F:proton-transporting ATP synthase activity, rotational mechanism"/>
    <property type="evidence" value="ECO:0007669"/>
    <property type="project" value="UniProtKB-UniRule"/>
</dbReference>
<dbReference type="NCBIfam" id="TIGR01216">
    <property type="entry name" value="ATP_synt_epsi"/>
    <property type="match status" value="1"/>
</dbReference>
<evidence type="ECO:0000256" key="13">
    <source>
        <dbReference type="RuleBase" id="RU003656"/>
    </source>
</evidence>
<dbReference type="AlphaFoldDB" id="A0A7W3TYR1"/>
<evidence type="ECO:0000313" key="18">
    <source>
        <dbReference type="EMBL" id="MBB1085748.1"/>
    </source>
</evidence>
<dbReference type="SUPFAM" id="SSF51344">
    <property type="entry name" value="Epsilon subunit of F1F0-ATP synthase N-terminal domain"/>
    <property type="match status" value="1"/>
</dbReference>
<evidence type="ECO:0000256" key="7">
    <source>
        <dbReference type="ARBA" id="ARBA00023136"/>
    </source>
</evidence>
<comment type="caution">
    <text evidence="18">The sequence shown here is derived from an EMBL/GenBank/DDBJ whole genome shotgun (WGS) entry which is preliminary data.</text>
</comment>
<dbReference type="InterPro" id="IPR020547">
    <property type="entry name" value="ATP_synth_F1_esu_C"/>
</dbReference>
<dbReference type="GO" id="GO:0012505">
    <property type="term" value="C:endomembrane system"/>
    <property type="evidence" value="ECO:0007669"/>
    <property type="project" value="UniProtKB-SubCell"/>
</dbReference>
<evidence type="ECO:0000313" key="17">
    <source>
        <dbReference type="EMBL" id="MBB1063027.1"/>
    </source>
</evidence>
<evidence type="ECO:0000313" key="19">
    <source>
        <dbReference type="Proteomes" id="UP000518255"/>
    </source>
</evidence>
<dbReference type="Pfam" id="PF02823">
    <property type="entry name" value="ATP-synt_DE_N"/>
    <property type="match status" value="1"/>
</dbReference>
<evidence type="ECO:0000256" key="6">
    <source>
        <dbReference type="ARBA" id="ARBA00023065"/>
    </source>
</evidence>
<keyword evidence="12" id="KW-0375">Hydrogen ion transport</keyword>
<dbReference type="GO" id="GO:0005524">
    <property type="term" value="F:ATP binding"/>
    <property type="evidence" value="ECO:0007669"/>
    <property type="project" value="UniProtKB-UniRule"/>
</dbReference>
<dbReference type="PANTHER" id="PTHR13822:SF10">
    <property type="entry name" value="ATP SYNTHASE EPSILON CHAIN, CHLOROPLASTIC"/>
    <property type="match status" value="1"/>
</dbReference>
<dbReference type="RefSeq" id="WP_182580664.1">
    <property type="nucleotide sequence ID" value="NZ_JACIUY010000047.1"/>
</dbReference>
<sequence length="142" mass="15670">MADTKFKVTIITPDGTVYDNDNATMIVMNTASGQMGIMANHVPVLASLLISELRIKHEEGTDEIAAVNGGIMQFDGHTALITADSAEMPEKIDVERAQHAVDRAKEEIQKAKKAHKQNDLARAEVHLKRAVNRLKVSKFKHK</sequence>
<dbReference type="EMBL" id="JACIUY010000047">
    <property type="protein sequence ID" value="MBB1085748.1"/>
    <property type="molecule type" value="Genomic_DNA"/>
</dbReference>
<dbReference type="NCBIfam" id="NF001846">
    <property type="entry name" value="PRK00571.1-3"/>
    <property type="match status" value="1"/>
</dbReference>